<dbReference type="GO" id="GO:0006281">
    <property type="term" value="P:DNA repair"/>
    <property type="evidence" value="ECO:0007669"/>
    <property type="project" value="TreeGrafter"/>
</dbReference>
<dbReference type="InterPro" id="IPR006439">
    <property type="entry name" value="HAD-SF_hydro_IA"/>
</dbReference>
<dbReference type="NCBIfam" id="TIGR01549">
    <property type="entry name" value="HAD-SF-IA-v1"/>
    <property type="match status" value="1"/>
</dbReference>
<dbReference type="RefSeq" id="WP_169625005.1">
    <property type="nucleotide sequence ID" value="NZ_JABBNT010000002.1"/>
</dbReference>
<dbReference type="InterPro" id="IPR050155">
    <property type="entry name" value="HAD-like_hydrolase_sf"/>
</dbReference>
<comment type="caution">
    <text evidence="5">The sequence shown here is derived from an EMBL/GenBank/DDBJ whole genome shotgun (WGS) entry which is preliminary data.</text>
</comment>
<keyword evidence="5" id="KW-0378">Hydrolase</keyword>
<accession>A0A7Y0DZW7</accession>
<dbReference type="Pfam" id="PF00702">
    <property type="entry name" value="Hydrolase"/>
    <property type="match status" value="1"/>
</dbReference>
<dbReference type="GO" id="GO:0005829">
    <property type="term" value="C:cytosol"/>
    <property type="evidence" value="ECO:0007669"/>
    <property type="project" value="TreeGrafter"/>
</dbReference>
<dbReference type="EMBL" id="JABBNT010000002">
    <property type="protein sequence ID" value="NMM44665.1"/>
    <property type="molecule type" value="Genomic_DNA"/>
</dbReference>
<evidence type="ECO:0000313" key="6">
    <source>
        <dbReference type="Proteomes" id="UP000539372"/>
    </source>
</evidence>
<reference evidence="5 6" key="1">
    <citation type="submission" date="2020-04" db="EMBL/GenBank/DDBJ databases">
        <title>Rhodospirillaceae bacterium KN72 isolated from deep sea.</title>
        <authorList>
            <person name="Zhang D.-C."/>
        </authorList>
    </citation>
    <scope>NUCLEOTIDE SEQUENCE [LARGE SCALE GENOMIC DNA]</scope>
    <source>
        <strain evidence="5 6">KN72</strain>
    </source>
</reference>
<evidence type="ECO:0000256" key="2">
    <source>
        <dbReference type="ARBA" id="ARBA00004818"/>
    </source>
</evidence>
<dbReference type="Gene3D" id="3.40.50.1000">
    <property type="entry name" value="HAD superfamily/HAD-like"/>
    <property type="match status" value="1"/>
</dbReference>
<dbReference type="Proteomes" id="UP000539372">
    <property type="component" value="Unassembled WGS sequence"/>
</dbReference>
<dbReference type="Gene3D" id="1.10.150.240">
    <property type="entry name" value="Putative phosphatase, domain 2"/>
    <property type="match status" value="1"/>
</dbReference>
<dbReference type="InterPro" id="IPR023198">
    <property type="entry name" value="PGP-like_dom2"/>
</dbReference>
<evidence type="ECO:0000256" key="1">
    <source>
        <dbReference type="ARBA" id="ARBA00000830"/>
    </source>
</evidence>
<dbReference type="NCBIfam" id="TIGR01509">
    <property type="entry name" value="HAD-SF-IA-v3"/>
    <property type="match status" value="1"/>
</dbReference>
<name>A0A7Y0DZW7_9PROT</name>
<organism evidence="5 6">
    <name type="scientific">Pacificispira spongiicola</name>
    <dbReference type="NCBI Taxonomy" id="2729598"/>
    <lineage>
        <taxon>Bacteria</taxon>
        <taxon>Pseudomonadati</taxon>
        <taxon>Pseudomonadota</taxon>
        <taxon>Alphaproteobacteria</taxon>
        <taxon>Rhodospirillales</taxon>
        <taxon>Rhodospirillaceae</taxon>
        <taxon>Pacificispira</taxon>
    </lineage>
</organism>
<dbReference type="PANTHER" id="PTHR43434:SF1">
    <property type="entry name" value="PHOSPHOGLYCOLATE PHOSPHATASE"/>
    <property type="match status" value="1"/>
</dbReference>
<dbReference type="GO" id="GO:0008967">
    <property type="term" value="F:phosphoglycolate phosphatase activity"/>
    <property type="evidence" value="ECO:0007669"/>
    <property type="project" value="UniProtKB-EC"/>
</dbReference>
<comment type="pathway">
    <text evidence="2">Organic acid metabolism; glycolate biosynthesis; glycolate from 2-phosphoglycolate: step 1/1.</text>
</comment>
<gene>
    <name evidence="5" type="ORF">HH303_09240</name>
</gene>
<dbReference type="InterPro" id="IPR023214">
    <property type="entry name" value="HAD_sf"/>
</dbReference>
<proteinExistence type="inferred from homology"/>
<dbReference type="PANTHER" id="PTHR43434">
    <property type="entry name" value="PHOSPHOGLYCOLATE PHOSPHATASE"/>
    <property type="match status" value="1"/>
</dbReference>
<dbReference type="SUPFAM" id="SSF56784">
    <property type="entry name" value="HAD-like"/>
    <property type="match status" value="1"/>
</dbReference>
<protein>
    <recommendedName>
        <fullName evidence="4">phosphoglycolate phosphatase</fullName>
        <ecNumber evidence="4">3.1.3.18</ecNumber>
    </recommendedName>
</protein>
<evidence type="ECO:0000256" key="4">
    <source>
        <dbReference type="ARBA" id="ARBA00013078"/>
    </source>
</evidence>
<evidence type="ECO:0000256" key="3">
    <source>
        <dbReference type="ARBA" id="ARBA00006171"/>
    </source>
</evidence>
<dbReference type="EC" id="3.1.3.18" evidence="4"/>
<comment type="catalytic activity">
    <reaction evidence="1">
        <text>2-phosphoglycolate + H2O = glycolate + phosphate</text>
        <dbReference type="Rhea" id="RHEA:14369"/>
        <dbReference type="ChEBI" id="CHEBI:15377"/>
        <dbReference type="ChEBI" id="CHEBI:29805"/>
        <dbReference type="ChEBI" id="CHEBI:43474"/>
        <dbReference type="ChEBI" id="CHEBI:58033"/>
        <dbReference type="EC" id="3.1.3.18"/>
    </reaction>
</comment>
<sequence>MAPRGILFDKDGTLLDYHETWMPANRAVAHALSGGDAALALHLLTIGGWDAETDRVGSGTPLAAGDLQDIAVLWHPYLPAGDTRSVDDIVAFLDTGFPDNMVPTAVCDLGPLLDELAGQLGLCLGVATADSVNGLNRSLEPFGILDRFRFAAGFDSGHGRKPEPGMVHAFCALCGVQPGEVIVVGDNRHDIDMARAAGARAVGVLTGTSDAGQLMDAGAEAVLASISRLPEYCRDARI</sequence>
<comment type="similarity">
    <text evidence="3">Belongs to the HAD-like hydrolase superfamily. CbbY/CbbZ/Gph/YieH family.</text>
</comment>
<dbReference type="AlphaFoldDB" id="A0A7Y0DZW7"/>
<dbReference type="InterPro" id="IPR036412">
    <property type="entry name" value="HAD-like_sf"/>
</dbReference>
<keyword evidence="6" id="KW-1185">Reference proteome</keyword>
<evidence type="ECO:0000313" key="5">
    <source>
        <dbReference type="EMBL" id="NMM44665.1"/>
    </source>
</evidence>